<keyword evidence="3" id="KW-1185">Reference proteome</keyword>
<dbReference type="InterPro" id="IPR029058">
    <property type="entry name" value="AB_hydrolase_fold"/>
</dbReference>
<gene>
    <name evidence="2" type="ORF">FB45DRAFT_685131</name>
</gene>
<feature type="non-terminal residue" evidence="2">
    <location>
        <position position="1"/>
    </location>
</feature>
<dbReference type="AlphaFoldDB" id="A0AAD7F8T2"/>
<sequence length="257" mass="28105">ETVVELRSDGGIPFIVFPGVRGTLESTEALRANFPGTIWGIQITQTTPIEPFSALAAFLAAEIRAKRPKGPYRLVGYSASSVVVVAVSKLLEDAGEEVIQLSFIDHFPLLWTMEPTFLALRDEEAKQALVDATGARVTDLASRDPLYGPDSDRVKMLKEAMNVTAESEADENGEREVQVQYMSIRRRTMASLLDFLATFLPTEDGAESATKYADAFNRWFADVKAPLSAVTAEFGIAATMGDEARKEWGDLGASRCF</sequence>
<protein>
    <recommendedName>
        <fullName evidence="1">Thioesterase domain-containing protein</fullName>
    </recommendedName>
</protein>
<accession>A0AAD7F8T2</accession>
<dbReference type="InterPro" id="IPR001031">
    <property type="entry name" value="Thioesterase"/>
</dbReference>
<evidence type="ECO:0000313" key="3">
    <source>
        <dbReference type="Proteomes" id="UP001221142"/>
    </source>
</evidence>
<comment type="caution">
    <text evidence="2">The sequence shown here is derived from an EMBL/GenBank/DDBJ whole genome shotgun (WGS) entry which is preliminary data.</text>
</comment>
<organism evidence="2 3">
    <name type="scientific">Roridomyces roridus</name>
    <dbReference type="NCBI Taxonomy" id="1738132"/>
    <lineage>
        <taxon>Eukaryota</taxon>
        <taxon>Fungi</taxon>
        <taxon>Dikarya</taxon>
        <taxon>Basidiomycota</taxon>
        <taxon>Agaricomycotina</taxon>
        <taxon>Agaricomycetes</taxon>
        <taxon>Agaricomycetidae</taxon>
        <taxon>Agaricales</taxon>
        <taxon>Marasmiineae</taxon>
        <taxon>Mycenaceae</taxon>
        <taxon>Roridomyces</taxon>
    </lineage>
</organism>
<dbReference type="EMBL" id="JARKIF010000040">
    <property type="protein sequence ID" value="KAJ7609416.1"/>
    <property type="molecule type" value="Genomic_DNA"/>
</dbReference>
<proteinExistence type="predicted"/>
<name>A0AAD7F8T2_9AGAR</name>
<dbReference type="Gene3D" id="3.40.50.1820">
    <property type="entry name" value="alpha/beta hydrolase"/>
    <property type="match status" value="1"/>
</dbReference>
<feature type="domain" description="Thioesterase" evidence="1">
    <location>
        <begin position="16"/>
        <end position="107"/>
    </location>
</feature>
<dbReference type="Pfam" id="PF00975">
    <property type="entry name" value="Thioesterase"/>
    <property type="match status" value="1"/>
</dbReference>
<reference evidence="2" key="1">
    <citation type="submission" date="2023-03" db="EMBL/GenBank/DDBJ databases">
        <title>Massive genome expansion in bonnet fungi (Mycena s.s.) driven by repeated elements and novel gene families across ecological guilds.</title>
        <authorList>
            <consortium name="Lawrence Berkeley National Laboratory"/>
            <person name="Harder C.B."/>
            <person name="Miyauchi S."/>
            <person name="Viragh M."/>
            <person name="Kuo A."/>
            <person name="Thoen E."/>
            <person name="Andreopoulos B."/>
            <person name="Lu D."/>
            <person name="Skrede I."/>
            <person name="Drula E."/>
            <person name="Henrissat B."/>
            <person name="Morin E."/>
            <person name="Kohler A."/>
            <person name="Barry K."/>
            <person name="LaButti K."/>
            <person name="Morin E."/>
            <person name="Salamov A."/>
            <person name="Lipzen A."/>
            <person name="Mereny Z."/>
            <person name="Hegedus B."/>
            <person name="Baldrian P."/>
            <person name="Stursova M."/>
            <person name="Weitz H."/>
            <person name="Taylor A."/>
            <person name="Grigoriev I.V."/>
            <person name="Nagy L.G."/>
            <person name="Martin F."/>
            <person name="Kauserud H."/>
        </authorList>
    </citation>
    <scope>NUCLEOTIDE SEQUENCE</scope>
    <source>
        <strain evidence="2">9284</strain>
    </source>
</reference>
<dbReference type="Proteomes" id="UP001221142">
    <property type="component" value="Unassembled WGS sequence"/>
</dbReference>
<dbReference type="SUPFAM" id="SSF53474">
    <property type="entry name" value="alpha/beta-Hydrolases"/>
    <property type="match status" value="1"/>
</dbReference>
<evidence type="ECO:0000259" key="1">
    <source>
        <dbReference type="Pfam" id="PF00975"/>
    </source>
</evidence>
<feature type="non-terminal residue" evidence="2">
    <location>
        <position position="257"/>
    </location>
</feature>
<evidence type="ECO:0000313" key="2">
    <source>
        <dbReference type="EMBL" id="KAJ7609416.1"/>
    </source>
</evidence>